<keyword evidence="2 7" id="KW-0813">Transport</keyword>
<feature type="compositionally biased region" description="Basic and acidic residues" evidence="8">
    <location>
        <begin position="1"/>
        <end position="22"/>
    </location>
</feature>
<dbReference type="RefSeq" id="WP_153302832.1">
    <property type="nucleotide sequence ID" value="NZ_LT796768.1"/>
</dbReference>
<evidence type="ECO:0000256" key="5">
    <source>
        <dbReference type="ARBA" id="ARBA00022989"/>
    </source>
</evidence>
<organism evidence="10 11">
    <name type="scientific">Aeromicrobium choanae</name>
    <dbReference type="NCBI Taxonomy" id="1736691"/>
    <lineage>
        <taxon>Bacteria</taxon>
        <taxon>Bacillati</taxon>
        <taxon>Actinomycetota</taxon>
        <taxon>Actinomycetes</taxon>
        <taxon>Propionibacteriales</taxon>
        <taxon>Nocardioidaceae</taxon>
        <taxon>Aeromicrobium</taxon>
    </lineage>
</organism>
<dbReference type="InterPro" id="IPR000515">
    <property type="entry name" value="MetI-like"/>
</dbReference>
<dbReference type="PANTHER" id="PTHR30151:SF16">
    <property type="entry name" value="ABC TRANSPORTER PERMEASE PROTEIN"/>
    <property type="match status" value="1"/>
</dbReference>
<feature type="transmembrane region" description="Helical" evidence="7">
    <location>
        <begin position="128"/>
        <end position="147"/>
    </location>
</feature>
<evidence type="ECO:0000256" key="4">
    <source>
        <dbReference type="ARBA" id="ARBA00022692"/>
    </source>
</evidence>
<keyword evidence="3" id="KW-1003">Cell membrane</keyword>
<feature type="transmembrane region" description="Helical" evidence="7">
    <location>
        <begin position="153"/>
        <end position="175"/>
    </location>
</feature>
<proteinExistence type="inferred from homology"/>
<dbReference type="Proteomes" id="UP000191040">
    <property type="component" value="Chromosome I"/>
</dbReference>
<dbReference type="PROSITE" id="PS50928">
    <property type="entry name" value="ABC_TM1"/>
    <property type="match status" value="1"/>
</dbReference>
<dbReference type="EMBL" id="LT796768">
    <property type="protein sequence ID" value="SKB03818.1"/>
    <property type="molecule type" value="Genomic_DNA"/>
</dbReference>
<dbReference type="GO" id="GO:0055085">
    <property type="term" value="P:transmembrane transport"/>
    <property type="evidence" value="ECO:0007669"/>
    <property type="project" value="InterPro"/>
</dbReference>
<keyword evidence="5 7" id="KW-1133">Transmembrane helix</keyword>
<name>A0A1T4YQG4_9ACTN</name>
<reference evidence="11" key="1">
    <citation type="submission" date="2017-02" db="EMBL/GenBank/DDBJ databases">
        <authorList>
            <person name="Varghese N."/>
            <person name="Submissions S."/>
        </authorList>
    </citation>
    <scope>NUCLEOTIDE SEQUENCE [LARGE SCALE GENOMIC DNA]</scope>
    <source>
        <strain evidence="11">9H-4</strain>
    </source>
</reference>
<feature type="transmembrane region" description="Helical" evidence="7">
    <location>
        <begin position="215"/>
        <end position="237"/>
    </location>
</feature>
<feature type="transmembrane region" description="Helical" evidence="7">
    <location>
        <begin position="95"/>
        <end position="116"/>
    </location>
</feature>
<keyword evidence="4 7" id="KW-0812">Transmembrane</keyword>
<evidence type="ECO:0000256" key="8">
    <source>
        <dbReference type="SAM" id="MobiDB-lite"/>
    </source>
</evidence>
<dbReference type="CDD" id="cd06261">
    <property type="entry name" value="TM_PBP2"/>
    <property type="match status" value="1"/>
</dbReference>
<sequence length="280" mass="30313">MSDLLSEKTQARPNPRQEEAARAKGASLRRTRTVAVARGAAGLVALALIWEFAPRWGLVDPYSIPPLHVVLQEWWSMVLDGELWKHVSASLKRSVVGFSLAIVLAIPLGAAIAWYRPVREFFTPSLELFRNTAALAILPVFILLLGLGETSKIAIVLYACFFPILLSTIAGVASVDAQLLRSARVLGLSPVATFRKVAFPAAVPTIFTGIRISGAAAILVLIAAEMIGANAGLGFLINYAQYNFLIPKMYAAILTTSLLGVAVNYGLVALERRFSRWRAV</sequence>
<feature type="domain" description="ABC transmembrane type-1" evidence="9">
    <location>
        <begin position="87"/>
        <end position="271"/>
    </location>
</feature>
<evidence type="ECO:0000256" key="7">
    <source>
        <dbReference type="RuleBase" id="RU363032"/>
    </source>
</evidence>
<dbReference type="GO" id="GO:0005886">
    <property type="term" value="C:plasma membrane"/>
    <property type="evidence" value="ECO:0007669"/>
    <property type="project" value="UniProtKB-SubCell"/>
</dbReference>
<keyword evidence="6 7" id="KW-0472">Membrane</keyword>
<comment type="similarity">
    <text evidence="7">Belongs to the binding-protein-dependent transport system permease family.</text>
</comment>
<accession>A0A1T4YQG4</accession>
<evidence type="ECO:0000256" key="1">
    <source>
        <dbReference type="ARBA" id="ARBA00004651"/>
    </source>
</evidence>
<dbReference type="PANTHER" id="PTHR30151">
    <property type="entry name" value="ALKANE SULFONATE ABC TRANSPORTER-RELATED, MEMBRANE SUBUNIT"/>
    <property type="match status" value="1"/>
</dbReference>
<dbReference type="AlphaFoldDB" id="A0A1T4YQG4"/>
<dbReference type="Gene3D" id="1.10.3720.10">
    <property type="entry name" value="MetI-like"/>
    <property type="match status" value="1"/>
</dbReference>
<feature type="region of interest" description="Disordered" evidence="8">
    <location>
        <begin position="1"/>
        <end position="25"/>
    </location>
</feature>
<comment type="subcellular location">
    <subcellularLocation>
        <location evidence="1 7">Cell membrane</location>
        <topology evidence="1 7">Multi-pass membrane protein</topology>
    </subcellularLocation>
</comment>
<keyword evidence="11" id="KW-1185">Reference proteome</keyword>
<evidence type="ECO:0000256" key="3">
    <source>
        <dbReference type="ARBA" id="ARBA00022475"/>
    </source>
</evidence>
<feature type="transmembrane region" description="Helical" evidence="7">
    <location>
        <begin position="34"/>
        <end position="53"/>
    </location>
</feature>
<dbReference type="SUPFAM" id="SSF161098">
    <property type="entry name" value="MetI-like"/>
    <property type="match status" value="1"/>
</dbReference>
<feature type="transmembrane region" description="Helical" evidence="7">
    <location>
        <begin position="249"/>
        <end position="270"/>
    </location>
</feature>
<dbReference type="OrthoDB" id="3173654at2"/>
<evidence type="ECO:0000259" key="9">
    <source>
        <dbReference type="PROSITE" id="PS50928"/>
    </source>
</evidence>
<evidence type="ECO:0000313" key="11">
    <source>
        <dbReference type="Proteomes" id="UP000191040"/>
    </source>
</evidence>
<dbReference type="InterPro" id="IPR035906">
    <property type="entry name" value="MetI-like_sf"/>
</dbReference>
<gene>
    <name evidence="10" type="ORF">SAMN06295964_0351</name>
</gene>
<evidence type="ECO:0000313" key="10">
    <source>
        <dbReference type="EMBL" id="SKB03818.1"/>
    </source>
</evidence>
<dbReference type="STRING" id="1736691.SAMN06295964_0351"/>
<dbReference type="Pfam" id="PF00528">
    <property type="entry name" value="BPD_transp_1"/>
    <property type="match status" value="1"/>
</dbReference>
<evidence type="ECO:0000256" key="6">
    <source>
        <dbReference type="ARBA" id="ARBA00023136"/>
    </source>
</evidence>
<protein>
    <submittedName>
        <fullName evidence="10">NitT/TauT family transport system permease protein</fullName>
    </submittedName>
</protein>
<evidence type="ECO:0000256" key="2">
    <source>
        <dbReference type="ARBA" id="ARBA00022448"/>
    </source>
</evidence>